<dbReference type="GO" id="GO:0046872">
    <property type="term" value="F:metal ion binding"/>
    <property type="evidence" value="ECO:0007669"/>
    <property type="project" value="UniProtKB-KW"/>
</dbReference>
<dbReference type="GO" id="GO:0002143">
    <property type="term" value="P:tRNA wobble position uridine thiolation"/>
    <property type="evidence" value="ECO:0007669"/>
    <property type="project" value="EnsemblFungi"/>
</dbReference>
<evidence type="ECO:0000256" key="3">
    <source>
        <dbReference type="ARBA" id="ARBA00022679"/>
    </source>
</evidence>
<dbReference type="GO" id="GO:0004792">
    <property type="term" value="F:thiosulfate-cyanide sulfurtransferase activity"/>
    <property type="evidence" value="ECO:0007669"/>
    <property type="project" value="EnsemblFungi"/>
</dbReference>
<dbReference type="GO" id="GO:0032447">
    <property type="term" value="P:protein urmylation"/>
    <property type="evidence" value="ECO:0007669"/>
    <property type="project" value="EnsemblFungi"/>
</dbReference>
<dbReference type="GO" id="GO:0005829">
    <property type="term" value="C:cytosol"/>
    <property type="evidence" value="ECO:0007669"/>
    <property type="project" value="UniProtKB-SubCell"/>
</dbReference>
<dbReference type="PANTHER" id="PTHR10953:SF102">
    <property type="entry name" value="ADENYLYLTRANSFERASE AND SULFURTRANSFERASE MOCS3"/>
    <property type="match status" value="1"/>
</dbReference>
<dbReference type="SUPFAM" id="SSF69572">
    <property type="entry name" value="Activating enzymes of the ubiquitin-like proteins"/>
    <property type="match status" value="1"/>
</dbReference>
<feature type="binding site" evidence="12">
    <location>
        <position position="87"/>
    </location>
    <ligand>
        <name>ATP</name>
        <dbReference type="ChEBI" id="CHEBI:30616"/>
    </ligand>
</feature>
<dbReference type="HAMAP" id="MF_03049">
    <property type="entry name" value="MOCS3_Uba4"/>
    <property type="match status" value="1"/>
</dbReference>
<dbReference type="InterPro" id="IPR036873">
    <property type="entry name" value="Rhodanese-like_dom_sf"/>
</dbReference>
<accession>A0A1E4RS28</accession>
<dbReference type="UniPathway" id="UPA00988"/>
<dbReference type="Pfam" id="PF00899">
    <property type="entry name" value="ThiF"/>
    <property type="match status" value="1"/>
</dbReference>
<evidence type="ECO:0000256" key="11">
    <source>
        <dbReference type="ARBA" id="ARBA00023268"/>
    </source>
</evidence>
<comment type="pathway">
    <text evidence="12">tRNA modification; 5-methoxycarbonylmethyl-2-thiouridine-tRNA biosynthesis.</text>
</comment>
<keyword evidence="6 12" id="KW-0479">Metal-binding</keyword>
<dbReference type="GO" id="GO:0034599">
    <property type="term" value="P:cellular response to oxidative stress"/>
    <property type="evidence" value="ECO:0007669"/>
    <property type="project" value="EnsemblFungi"/>
</dbReference>
<feature type="binding site" evidence="12">
    <location>
        <begin position="115"/>
        <end position="119"/>
    </location>
    <ligand>
        <name>ATP</name>
        <dbReference type="ChEBI" id="CHEBI:30616"/>
    </ligand>
</feature>
<dbReference type="EMBL" id="KV454538">
    <property type="protein sequence ID" value="ODV70090.1"/>
    <property type="molecule type" value="Genomic_DNA"/>
</dbReference>
<evidence type="ECO:0000256" key="4">
    <source>
        <dbReference type="ARBA" id="ARBA00022694"/>
    </source>
</evidence>
<dbReference type="InterPro" id="IPR001763">
    <property type="entry name" value="Rhodanese-like_dom"/>
</dbReference>
<dbReference type="GO" id="GO:2000220">
    <property type="term" value="P:regulation of pseudohyphal growth"/>
    <property type="evidence" value="ECO:0007669"/>
    <property type="project" value="EnsemblFungi"/>
</dbReference>
<dbReference type="PANTHER" id="PTHR10953">
    <property type="entry name" value="UBIQUITIN-ACTIVATING ENZYME E1"/>
    <property type="match status" value="1"/>
</dbReference>
<evidence type="ECO:0000256" key="7">
    <source>
        <dbReference type="ARBA" id="ARBA00022741"/>
    </source>
</evidence>
<feature type="binding site" evidence="12">
    <location>
        <position position="299"/>
    </location>
    <ligand>
        <name>Zn(2+)</name>
        <dbReference type="ChEBI" id="CHEBI:29105"/>
    </ligand>
</feature>
<protein>
    <submittedName>
        <fullName evidence="14">Adenylyltransferase</fullName>
    </submittedName>
</protein>
<proteinExistence type="inferred from homology"/>
<evidence type="ECO:0000256" key="2">
    <source>
        <dbReference type="ARBA" id="ARBA00022490"/>
    </source>
</evidence>
<sequence>MDLEKKELLEKISKLELENSGLRKRLEAFESPLSADSSKLQHTKIDEDFTLDEYKRYGRQMIVPSFGSRDGQVRLKHSKVLVIGAGGLGCPALLYLSAAGVGKIGIIDDDVVDTSNLHRQVLHTTDSVGIHKCESAKRYISRLNPHVQVETYPYRLTNSNAFDIINKYDVIMDCTDTPATRYLINDVSVLCSKPIVSASGLKTEGQLTILNFKNMGPCYRCFYPKPPKPETVTTCTDGGVIGPAIGLMGITMALEAIKLITGYYTKENFKPFLAQYSGYPQQTLRVFKMRNKQHDCAICSPSATITKEIITNNEIDYASFCGKVNTNILDSKYRVSVRDFHENNNPKSVLLDVRPPEQFQITKLPNSINISWDPILTKADNIDEYFPADFDKSKDEVYVLCRYGNDSQLAAKKLIEELGIRNVKDIKGGINKWSEEIDSKIPKY</sequence>
<feature type="binding site" evidence="12">
    <location>
        <position position="218"/>
    </location>
    <ligand>
        <name>Zn(2+)</name>
        <dbReference type="ChEBI" id="CHEBI:29105"/>
    </ligand>
</feature>
<dbReference type="InterPro" id="IPR045886">
    <property type="entry name" value="ThiF/MoeB/HesA"/>
</dbReference>
<feature type="domain" description="Rhodanese" evidence="13">
    <location>
        <begin position="344"/>
        <end position="442"/>
    </location>
</feature>
<evidence type="ECO:0000313" key="14">
    <source>
        <dbReference type="EMBL" id="ODV70090.1"/>
    </source>
</evidence>
<keyword evidence="7 12" id="KW-0547">Nucleotide-binding</keyword>
<dbReference type="AlphaFoldDB" id="A0A1E4RS28"/>
<dbReference type="GO" id="GO:0042802">
    <property type="term" value="F:identical protein binding"/>
    <property type="evidence" value="ECO:0007669"/>
    <property type="project" value="EnsemblFungi"/>
</dbReference>
<evidence type="ECO:0000256" key="9">
    <source>
        <dbReference type="ARBA" id="ARBA00022833"/>
    </source>
</evidence>
<dbReference type="GO" id="GO:0007114">
    <property type="term" value="P:cell budding"/>
    <property type="evidence" value="ECO:0007669"/>
    <property type="project" value="EnsemblFungi"/>
</dbReference>
<dbReference type="SMART" id="SM00450">
    <property type="entry name" value="RHOD"/>
    <property type="match status" value="1"/>
</dbReference>
<keyword evidence="5 14" id="KW-0548">Nucleotidyltransferase</keyword>
<dbReference type="InterPro" id="IPR028885">
    <property type="entry name" value="MOCS3/Uba4"/>
</dbReference>
<feature type="binding site" evidence="12">
    <location>
        <position position="132"/>
    </location>
    <ligand>
        <name>ATP</name>
        <dbReference type="ChEBI" id="CHEBI:30616"/>
    </ligand>
</feature>
<keyword evidence="11 12" id="KW-0511">Multifunctional enzyme</keyword>
<dbReference type="GO" id="GO:0001403">
    <property type="term" value="P:invasive growth in response to glucose limitation"/>
    <property type="evidence" value="ECO:0007669"/>
    <property type="project" value="EnsemblFungi"/>
</dbReference>
<keyword evidence="15" id="KW-1185">Reference proteome</keyword>
<keyword evidence="2 12" id="KW-0963">Cytoplasm</keyword>
<comment type="similarity">
    <text evidence="12">In the N-terminal section; belongs to the HesA/MoeB/ThiF family. UBA4 subfamily.</text>
</comment>
<dbReference type="Proteomes" id="UP000095085">
    <property type="component" value="Unassembled WGS sequence"/>
</dbReference>
<dbReference type="Gene3D" id="3.40.250.10">
    <property type="entry name" value="Rhodanese-like domain"/>
    <property type="match status" value="1"/>
</dbReference>
<dbReference type="OrthoDB" id="10261062at2759"/>
<evidence type="ECO:0000256" key="8">
    <source>
        <dbReference type="ARBA" id="ARBA00022786"/>
    </source>
</evidence>
<name>A0A1E4RS28_9ASCO</name>
<feature type="active site" description="Cysteine persulfide intermediate; for sulfurtransferase activity" evidence="12">
    <location>
        <position position="401"/>
    </location>
</feature>
<dbReference type="RefSeq" id="XP_020079157.1">
    <property type="nucleotide sequence ID" value="XM_020220560.1"/>
</dbReference>
<dbReference type="GeneID" id="30995110"/>
<evidence type="ECO:0000256" key="1">
    <source>
        <dbReference type="ARBA" id="ARBA00004514"/>
    </source>
</evidence>
<dbReference type="InterPro" id="IPR000594">
    <property type="entry name" value="ThiF_NAD_FAD-bd"/>
</dbReference>
<keyword evidence="8" id="KW-0833">Ubl conjugation pathway</keyword>
<evidence type="ECO:0000256" key="5">
    <source>
        <dbReference type="ARBA" id="ARBA00022695"/>
    </source>
</evidence>
<feature type="binding site" evidence="12">
    <location>
        <begin position="176"/>
        <end position="177"/>
    </location>
    <ligand>
        <name>ATP</name>
        <dbReference type="ChEBI" id="CHEBI:30616"/>
    </ligand>
</feature>
<evidence type="ECO:0000313" key="15">
    <source>
        <dbReference type="Proteomes" id="UP000095085"/>
    </source>
</evidence>
<dbReference type="STRING" id="984485.A0A1E4RS28"/>
<dbReference type="CDD" id="cd00757">
    <property type="entry name" value="ThiF_MoeB_HesA_family"/>
    <property type="match status" value="1"/>
</dbReference>
<keyword evidence="10 12" id="KW-0067">ATP-binding</keyword>
<gene>
    <name evidence="12" type="primary">UBA4</name>
    <name evidence="14" type="ORF">HYPBUDRAFT_151563</name>
</gene>
<keyword evidence="9 12" id="KW-0862">Zinc</keyword>
<evidence type="ECO:0000256" key="6">
    <source>
        <dbReference type="ARBA" id="ARBA00022723"/>
    </source>
</evidence>
<evidence type="ECO:0000256" key="10">
    <source>
        <dbReference type="ARBA" id="ARBA00022840"/>
    </source>
</evidence>
<dbReference type="GO" id="GO:0070566">
    <property type="term" value="F:adenylyltransferase activity"/>
    <property type="evidence" value="ECO:0007669"/>
    <property type="project" value="EnsemblFungi"/>
</dbReference>
<comment type="cofactor">
    <cofactor evidence="12">
        <name>Zn(2+)</name>
        <dbReference type="ChEBI" id="CHEBI:29105"/>
    </cofactor>
    <text evidence="12">Binds 1 zinc ion per subunit.</text>
</comment>
<keyword evidence="4 12" id="KW-0819">tRNA processing</keyword>
<keyword evidence="3 12" id="KW-0808">Transferase</keyword>
<comment type="subcellular location">
    <subcellularLocation>
        <location evidence="1">Cytoplasm</location>
        <location evidence="1">Cytosol</location>
    </subcellularLocation>
</comment>
<dbReference type="GO" id="GO:0042292">
    <property type="term" value="F:URM1 activating enzyme activity"/>
    <property type="evidence" value="ECO:0007669"/>
    <property type="project" value="EnsemblFungi"/>
</dbReference>
<dbReference type="InterPro" id="IPR035985">
    <property type="entry name" value="Ubiquitin-activating_enz"/>
</dbReference>
<dbReference type="Gene3D" id="3.40.50.720">
    <property type="entry name" value="NAD(P)-binding Rossmann-like Domain"/>
    <property type="match status" value="1"/>
</dbReference>
<feature type="binding site" evidence="12">
    <location>
        <position position="221"/>
    </location>
    <ligand>
        <name>Zn(2+)</name>
        <dbReference type="ChEBI" id="CHEBI:29105"/>
    </ligand>
</feature>
<dbReference type="FunFam" id="3.40.50.720:FF:000033">
    <property type="entry name" value="Adenylyltransferase and sulfurtransferase MOCS3"/>
    <property type="match status" value="1"/>
</dbReference>
<feature type="active site" description="Glycyl thioester intermediate; for adenylyltransferase activity" evidence="12">
    <location>
        <position position="235"/>
    </location>
</feature>
<dbReference type="Pfam" id="PF00581">
    <property type="entry name" value="Rhodanese"/>
    <property type="match status" value="1"/>
</dbReference>
<reference evidence="15" key="1">
    <citation type="submission" date="2016-05" db="EMBL/GenBank/DDBJ databases">
        <title>Comparative genomics of biotechnologically important yeasts.</title>
        <authorList>
            <consortium name="DOE Joint Genome Institute"/>
            <person name="Riley R."/>
            <person name="Haridas S."/>
            <person name="Wolfe K.H."/>
            <person name="Lopes M.R."/>
            <person name="Hittinger C.T."/>
            <person name="Goker M."/>
            <person name="Salamov A."/>
            <person name="Wisecaver J."/>
            <person name="Long T.M."/>
            <person name="Aerts A.L."/>
            <person name="Barry K."/>
            <person name="Choi C."/>
            <person name="Clum A."/>
            <person name="Coughlan A.Y."/>
            <person name="Deshpande S."/>
            <person name="Douglass A.P."/>
            <person name="Hanson S.J."/>
            <person name="Klenk H.-P."/>
            <person name="Labutti K."/>
            <person name="Lapidus A."/>
            <person name="Lindquist E."/>
            <person name="Lipzen A."/>
            <person name="Meier-Kolthoff J.P."/>
            <person name="Ohm R.A."/>
            <person name="Otillar R.P."/>
            <person name="Pangilinan J."/>
            <person name="Peng Y."/>
            <person name="Rokas A."/>
            <person name="Rosa C.A."/>
            <person name="Scheuner C."/>
            <person name="Sibirny A.A."/>
            <person name="Slot J.C."/>
            <person name="Stielow J.B."/>
            <person name="Sun H."/>
            <person name="Kurtzman C.P."/>
            <person name="Blackwell M."/>
            <person name="Grigoriev I.V."/>
            <person name="Jeffries T.W."/>
        </authorList>
    </citation>
    <scope>NUCLEOTIDE SEQUENCE [LARGE SCALE GENOMIC DNA]</scope>
    <source>
        <strain evidence="15">NRRL Y-1933</strain>
    </source>
</reference>
<feature type="binding site" evidence="12">
    <location>
        <position position="296"/>
    </location>
    <ligand>
        <name>Zn(2+)</name>
        <dbReference type="ChEBI" id="CHEBI:29105"/>
    </ligand>
</feature>
<dbReference type="GO" id="GO:0005524">
    <property type="term" value="F:ATP binding"/>
    <property type="evidence" value="ECO:0007669"/>
    <property type="project" value="UniProtKB-KW"/>
</dbReference>
<evidence type="ECO:0000259" key="13">
    <source>
        <dbReference type="PROSITE" id="PS50206"/>
    </source>
</evidence>
<organism evidence="14 15">
    <name type="scientific">Hyphopichia burtonii NRRL Y-1933</name>
    <dbReference type="NCBI Taxonomy" id="984485"/>
    <lineage>
        <taxon>Eukaryota</taxon>
        <taxon>Fungi</taxon>
        <taxon>Dikarya</taxon>
        <taxon>Ascomycota</taxon>
        <taxon>Saccharomycotina</taxon>
        <taxon>Pichiomycetes</taxon>
        <taxon>Debaryomycetaceae</taxon>
        <taxon>Hyphopichia</taxon>
    </lineage>
</organism>
<dbReference type="PROSITE" id="PS50206">
    <property type="entry name" value="RHODANESE_3"/>
    <property type="match status" value="1"/>
</dbReference>
<evidence type="ECO:0000256" key="12">
    <source>
        <dbReference type="HAMAP-Rule" id="MF_03049"/>
    </source>
</evidence>
<feature type="binding site" evidence="12">
    <location>
        <position position="108"/>
    </location>
    <ligand>
        <name>ATP</name>
        <dbReference type="ChEBI" id="CHEBI:30616"/>
    </ligand>
</feature>